<evidence type="ECO:0000313" key="1">
    <source>
        <dbReference type="EMBL" id="EEF37871.1"/>
    </source>
</evidence>
<dbReference type="EMBL" id="EQ973939">
    <property type="protein sequence ID" value="EEF37871.1"/>
    <property type="molecule type" value="Genomic_DNA"/>
</dbReference>
<keyword evidence="2" id="KW-1185">Reference proteome</keyword>
<organism evidence="1 2">
    <name type="scientific">Ricinus communis</name>
    <name type="common">Castor bean</name>
    <dbReference type="NCBI Taxonomy" id="3988"/>
    <lineage>
        <taxon>Eukaryota</taxon>
        <taxon>Viridiplantae</taxon>
        <taxon>Streptophyta</taxon>
        <taxon>Embryophyta</taxon>
        <taxon>Tracheophyta</taxon>
        <taxon>Spermatophyta</taxon>
        <taxon>Magnoliopsida</taxon>
        <taxon>eudicotyledons</taxon>
        <taxon>Gunneridae</taxon>
        <taxon>Pentapetalae</taxon>
        <taxon>rosids</taxon>
        <taxon>fabids</taxon>
        <taxon>Malpighiales</taxon>
        <taxon>Euphorbiaceae</taxon>
        <taxon>Acalyphoideae</taxon>
        <taxon>Acalypheae</taxon>
        <taxon>Ricinus</taxon>
    </lineage>
</organism>
<reference evidence="2" key="1">
    <citation type="journal article" date="2010" name="Nat. Biotechnol.">
        <title>Draft genome sequence of the oilseed species Ricinus communis.</title>
        <authorList>
            <person name="Chan A.P."/>
            <person name="Crabtree J."/>
            <person name="Zhao Q."/>
            <person name="Lorenzi H."/>
            <person name="Orvis J."/>
            <person name="Puiu D."/>
            <person name="Melake-Berhan A."/>
            <person name="Jones K.M."/>
            <person name="Redman J."/>
            <person name="Chen G."/>
            <person name="Cahoon E.B."/>
            <person name="Gedil M."/>
            <person name="Stanke M."/>
            <person name="Haas B.J."/>
            <person name="Wortman J.R."/>
            <person name="Fraser-Liggett C.M."/>
            <person name="Ravel J."/>
            <person name="Rabinowicz P.D."/>
        </authorList>
    </citation>
    <scope>NUCLEOTIDE SEQUENCE [LARGE SCALE GENOMIC DNA]</scope>
    <source>
        <strain evidence="2">cv. Hale</strain>
    </source>
</reference>
<evidence type="ECO:0000313" key="2">
    <source>
        <dbReference type="Proteomes" id="UP000008311"/>
    </source>
</evidence>
<proteinExistence type="predicted"/>
<dbReference type="InParanoid" id="B9SEX5"/>
<dbReference type="AlphaFoldDB" id="B9SEX5"/>
<protein>
    <submittedName>
        <fullName evidence="1">Uncharacterized protein</fullName>
    </submittedName>
</protein>
<dbReference type="Proteomes" id="UP000008311">
    <property type="component" value="Unassembled WGS sequence"/>
</dbReference>
<name>B9SEX5_RICCO</name>
<accession>B9SEX5</accession>
<sequence length="95" mass="11000">MLKLLLKAHRKPPDRGRKVSAPMRLEQCLTTSLEAYEVCFMRFGGQGTRFQCCLEEITPISGCLCDGNEQHLPFHLGFMIFGEKWRKQVVSELRR</sequence>
<gene>
    <name evidence="1" type="ORF">RCOM_0107370</name>
</gene>